<feature type="domain" description="ABC transporter" evidence="5">
    <location>
        <begin position="4"/>
        <end position="230"/>
    </location>
</feature>
<dbReference type="Proteomes" id="UP001195903">
    <property type="component" value="Unassembled WGS sequence"/>
</dbReference>
<sequence>MASIIARDLGMQFQQRQLFSGANLHFAEGDCIYLMGDNGSGKTTLMKILAGLQTPSSGSVSAEGFATKKLWQKNTLNGCAVYLHQHPYLYDGTVKDNLKLALELAPADSAGSAIAEALELAKLGHLAKSQASHLSGGERQRLAIARAWLLKPRLLMLDEPVSNMDKESRELVLAMTARLKADGTGLLIASHQHGQLTALCTSRWLIQDGRIATNLDIRFTPSQETHYVLAN</sequence>
<evidence type="ECO:0000256" key="3">
    <source>
        <dbReference type="ARBA" id="ARBA00022741"/>
    </source>
</evidence>
<accession>A0ABS5VAR3</accession>
<dbReference type="RefSeq" id="WP_214508326.1">
    <property type="nucleotide sequence ID" value="NZ_JAHEPS010000008.1"/>
</dbReference>
<dbReference type="PANTHER" id="PTHR42734">
    <property type="entry name" value="METAL TRANSPORT SYSTEM ATP-BINDING PROTEIN TM_0124-RELATED"/>
    <property type="match status" value="1"/>
</dbReference>
<dbReference type="SUPFAM" id="SSF52540">
    <property type="entry name" value="P-loop containing nucleoside triphosphate hydrolases"/>
    <property type="match status" value="1"/>
</dbReference>
<keyword evidence="7" id="KW-1185">Reference proteome</keyword>
<reference evidence="6 7" key="1">
    <citation type="submission" date="2021-05" db="EMBL/GenBank/DDBJ databases">
        <title>Shewanella sp. JM162201.</title>
        <authorList>
            <person name="Xu S."/>
            <person name="Li A."/>
        </authorList>
    </citation>
    <scope>NUCLEOTIDE SEQUENCE [LARGE SCALE GENOMIC DNA]</scope>
    <source>
        <strain evidence="6 7">JM162201</strain>
    </source>
</reference>
<protein>
    <submittedName>
        <fullName evidence="6">Energy-coupling factor ABC transporter ATP-binding protein</fullName>
    </submittedName>
</protein>
<dbReference type="GO" id="GO:0005524">
    <property type="term" value="F:ATP binding"/>
    <property type="evidence" value="ECO:0007669"/>
    <property type="project" value="UniProtKB-KW"/>
</dbReference>
<evidence type="ECO:0000259" key="5">
    <source>
        <dbReference type="PROSITE" id="PS50893"/>
    </source>
</evidence>
<evidence type="ECO:0000256" key="4">
    <source>
        <dbReference type="ARBA" id="ARBA00022840"/>
    </source>
</evidence>
<dbReference type="Pfam" id="PF00005">
    <property type="entry name" value="ABC_tran"/>
    <property type="match status" value="1"/>
</dbReference>
<dbReference type="InterPro" id="IPR027417">
    <property type="entry name" value="P-loop_NTPase"/>
</dbReference>
<dbReference type="PANTHER" id="PTHR42734:SF17">
    <property type="entry name" value="METAL TRANSPORT SYSTEM ATP-BINDING PROTEIN TM_0124-RELATED"/>
    <property type="match status" value="1"/>
</dbReference>
<dbReference type="InterPro" id="IPR003593">
    <property type="entry name" value="AAA+_ATPase"/>
</dbReference>
<dbReference type="InterPro" id="IPR003439">
    <property type="entry name" value="ABC_transporter-like_ATP-bd"/>
</dbReference>
<dbReference type="PROSITE" id="PS00211">
    <property type="entry name" value="ABC_TRANSPORTER_1"/>
    <property type="match status" value="1"/>
</dbReference>
<dbReference type="SMART" id="SM00382">
    <property type="entry name" value="AAA"/>
    <property type="match status" value="1"/>
</dbReference>
<dbReference type="InterPro" id="IPR017871">
    <property type="entry name" value="ABC_transporter-like_CS"/>
</dbReference>
<dbReference type="EMBL" id="JAHEPS010000008">
    <property type="protein sequence ID" value="MBT1446128.1"/>
    <property type="molecule type" value="Genomic_DNA"/>
</dbReference>
<name>A0ABS5VAR3_9GAMM</name>
<evidence type="ECO:0000313" key="7">
    <source>
        <dbReference type="Proteomes" id="UP001195903"/>
    </source>
</evidence>
<dbReference type="Gene3D" id="3.40.50.300">
    <property type="entry name" value="P-loop containing nucleotide triphosphate hydrolases"/>
    <property type="match status" value="1"/>
</dbReference>
<comment type="caution">
    <text evidence="6">The sequence shown here is derived from an EMBL/GenBank/DDBJ whole genome shotgun (WGS) entry which is preliminary data.</text>
</comment>
<proteinExistence type="inferred from homology"/>
<keyword evidence="2" id="KW-0813">Transport</keyword>
<dbReference type="PROSITE" id="PS50893">
    <property type="entry name" value="ABC_TRANSPORTER_2"/>
    <property type="match status" value="1"/>
</dbReference>
<keyword evidence="3" id="KW-0547">Nucleotide-binding</keyword>
<organism evidence="6 7">
    <name type="scientific">Shewanella jiangmenensis</name>
    <dbReference type="NCBI Taxonomy" id="2837387"/>
    <lineage>
        <taxon>Bacteria</taxon>
        <taxon>Pseudomonadati</taxon>
        <taxon>Pseudomonadota</taxon>
        <taxon>Gammaproteobacteria</taxon>
        <taxon>Alteromonadales</taxon>
        <taxon>Shewanellaceae</taxon>
        <taxon>Shewanella</taxon>
    </lineage>
</organism>
<dbReference type="InterPro" id="IPR050153">
    <property type="entry name" value="Metal_Ion_Import_ABC"/>
</dbReference>
<evidence type="ECO:0000313" key="6">
    <source>
        <dbReference type="EMBL" id="MBT1446128.1"/>
    </source>
</evidence>
<evidence type="ECO:0000256" key="1">
    <source>
        <dbReference type="ARBA" id="ARBA00005417"/>
    </source>
</evidence>
<evidence type="ECO:0000256" key="2">
    <source>
        <dbReference type="ARBA" id="ARBA00022448"/>
    </source>
</evidence>
<comment type="similarity">
    <text evidence="1">Belongs to the ABC transporter superfamily.</text>
</comment>
<gene>
    <name evidence="6" type="ORF">KJI95_16650</name>
</gene>
<keyword evidence="4 6" id="KW-0067">ATP-binding</keyword>